<reference evidence="1 2" key="1">
    <citation type="submission" date="2019-04" db="EMBL/GenBank/DDBJ databases">
        <title>Microbes associate with the intestines of laboratory mice.</title>
        <authorList>
            <person name="Navarre W."/>
            <person name="Wong E."/>
            <person name="Huang K."/>
            <person name="Tropini C."/>
            <person name="Ng K."/>
            <person name="Yu B."/>
        </authorList>
    </citation>
    <scope>NUCLEOTIDE SEQUENCE [LARGE SCALE GENOMIC DNA]</scope>
    <source>
        <strain evidence="1 2">NM50_B9-20</strain>
    </source>
</reference>
<dbReference type="EMBL" id="SRYR01000005">
    <property type="protein sequence ID" value="TGY41808.1"/>
    <property type="molecule type" value="Genomic_DNA"/>
</dbReference>
<comment type="caution">
    <text evidence="1">The sequence shown here is derived from an EMBL/GenBank/DDBJ whole genome shotgun (WGS) entry which is preliminary data.</text>
</comment>
<organism evidence="1 2">
    <name type="scientific">Clostridium sartagoforme</name>
    <dbReference type="NCBI Taxonomy" id="84031"/>
    <lineage>
        <taxon>Bacteria</taxon>
        <taxon>Bacillati</taxon>
        <taxon>Bacillota</taxon>
        <taxon>Clostridia</taxon>
        <taxon>Eubacteriales</taxon>
        <taxon>Clostridiaceae</taxon>
        <taxon>Clostridium</taxon>
    </lineage>
</organism>
<dbReference type="Proteomes" id="UP000306888">
    <property type="component" value="Unassembled WGS sequence"/>
</dbReference>
<evidence type="ECO:0000313" key="2">
    <source>
        <dbReference type="Proteomes" id="UP000306888"/>
    </source>
</evidence>
<gene>
    <name evidence="1" type="ORF">E5347_10840</name>
</gene>
<protein>
    <submittedName>
        <fullName evidence="1">Uncharacterized protein</fullName>
    </submittedName>
</protein>
<keyword evidence="2" id="KW-1185">Reference proteome</keyword>
<name>A0A4S2DI34_9CLOT</name>
<evidence type="ECO:0000313" key="1">
    <source>
        <dbReference type="EMBL" id="TGY41808.1"/>
    </source>
</evidence>
<dbReference type="AlphaFoldDB" id="A0A4S2DI34"/>
<proteinExistence type="predicted"/>
<sequence>MLLVNCKWEQEAIINGVKAIEIEGNQVYSHIKTEGMRMYFDSKIEGEVTFFDEYMLIMKVIMRIPRSSTFAISILPVINGSAIEGYKYTVGGHK</sequence>
<dbReference type="OrthoDB" id="2881498at2"/>
<accession>A0A4S2DI34</accession>
<dbReference type="RefSeq" id="WP_136007251.1">
    <property type="nucleotide sequence ID" value="NZ_SRYR01000005.1"/>
</dbReference>